<dbReference type="PANTHER" id="PTHR23150">
    <property type="entry name" value="SULFATASE MODIFYING FACTOR 1, 2"/>
    <property type="match status" value="1"/>
</dbReference>
<name>A0A918DSE7_9GAMM</name>
<feature type="region of interest" description="Disordered" evidence="1">
    <location>
        <begin position="280"/>
        <end position="319"/>
    </location>
</feature>
<dbReference type="PANTHER" id="PTHR23150:SF35">
    <property type="entry name" value="BLL6746 PROTEIN"/>
    <property type="match status" value="1"/>
</dbReference>
<feature type="region of interest" description="Disordered" evidence="1">
    <location>
        <begin position="391"/>
        <end position="434"/>
    </location>
</feature>
<feature type="compositionally biased region" description="Polar residues" evidence="1">
    <location>
        <begin position="412"/>
        <end position="422"/>
    </location>
</feature>
<dbReference type="GO" id="GO:0004672">
    <property type="term" value="F:protein kinase activity"/>
    <property type="evidence" value="ECO:0007669"/>
    <property type="project" value="InterPro"/>
</dbReference>
<dbReference type="RefSeq" id="WP_188860713.1">
    <property type="nucleotide sequence ID" value="NZ_BMLT01000005.1"/>
</dbReference>
<dbReference type="SMART" id="SM00220">
    <property type="entry name" value="S_TKc"/>
    <property type="match status" value="1"/>
</dbReference>
<dbReference type="SUPFAM" id="SSF56112">
    <property type="entry name" value="Protein kinase-like (PK-like)"/>
    <property type="match status" value="1"/>
</dbReference>
<reference evidence="4 5" key="1">
    <citation type="journal article" date="2014" name="Int. J. Syst. Evol. Microbiol.">
        <title>Complete genome sequence of Corynebacterium casei LMG S-19264T (=DSM 44701T), isolated from a smear-ripened cheese.</title>
        <authorList>
            <consortium name="US DOE Joint Genome Institute (JGI-PGF)"/>
            <person name="Walter F."/>
            <person name="Albersmeier A."/>
            <person name="Kalinowski J."/>
            <person name="Ruckert C."/>
        </authorList>
    </citation>
    <scope>NUCLEOTIDE SEQUENCE [LARGE SCALE GENOMIC DNA]</scope>
    <source>
        <strain evidence="4 5">CGMCC 1.7286</strain>
    </source>
</reference>
<dbReference type="AlphaFoldDB" id="A0A918DSE7"/>
<feature type="domain" description="Protein kinase" evidence="3">
    <location>
        <begin position="25"/>
        <end position="279"/>
    </location>
</feature>
<dbReference type="InterPro" id="IPR000719">
    <property type="entry name" value="Prot_kinase_dom"/>
</dbReference>
<accession>A0A918DSE7</accession>
<keyword evidence="5" id="KW-1185">Reference proteome</keyword>
<keyword evidence="2" id="KW-0472">Membrane</keyword>
<dbReference type="Gene3D" id="3.90.1580.10">
    <property type="entry name" value="paralog of FGE (formylglycine-generating enzyme)"/>
    <property type="match status" value="1"/>
</dbReference>
<dbReference type="EMBL" id="BMLT01000005">
    <property type="protein sequence ID" value="GGO82107.1"/>
    <property type="molecule type" value="Genomic_DNA"/>
</dbReference>
<feature type="compositionally biased region" description="Basic and acidic residues" evidence="1">
    <location>
        <begin position="288"/>
        <end position="298"/>
    </location>
</feature>
<dbReference type="GO" id="GO:0120147">
    <property type="term" value="F:formylglycine-generating oxidase activity"/>
    <property type="evidence" value="ECO:0007669"/>
    <property type="project" value="TreeGrafter"/>
</dbReference>
<evidence type="ECO:0000256" key="2">
    <source>
        <dbReference type="SAM" id="Phobius"/>
    </source>
</evidence>
<dbReference type="Pfam" id="PF00069">
    <property type="entry name" value="Pkinase"/>
    <property type="match status" value="1"/>
</dbReference>
<dbReference type="Gene3D" id="3.30.200.20">
    <property type="entry name" value="Phosphorylase Kinase, domain 1"/>
    <property type="match status" value="1"/>
</dbReference>
<sequence length="676" mass="73431">METPTDKQYPPLASGQALGPEHHRFQLSDRLGDYLFGELWHARDLSTEPTANVTLLVLKPELGGDSAFVNAFKKQQTLCKSLKHPHLTESYGYFLDRGGRLFSAHEVLEGLTLAQLLASRRGRKLPTAQKRALLGQLAQALETGYHKLRQPHGVLTPAQVFINRREGVKLLGFAGLECLQLAGRKLPELEHATAAYLAPETEGPGRPDARADLYSLALLAHELLAGSPPWTSSPGDRDPSRLSRPSKIDTRQWQLITGALATDPARRPASATAWVRQLFSDEPLADEPEPRARSERPETSAPAGDTSAAGDDVSPAAGAGRSRAALQALTGLTARLRPERLRVPAIFAAGLVLGFLLGIWLGQRQLDATRSQLREVAQRGAELRTALQALQASQTPREAPGESQLSAPDGTPESSADSTAGTTGAFRDELSSGGFGPDMLMLPRGSFLMGSDSKLADDNERPVTRIDIGHGVALARQEVTFEQYDRFAGATGRPLPDDGGWGRGQQPVINVSWNDARAYARWLAEQSGQPYRLPSEAEWEYAARAGTTGPYWWGDELGQGHAVCDECGSDWDGRRPAPAGTLAANPWGFHDLNGNVDEWVQDCYFDSHAGAPANGAARSEDNCEYRVMRGGSWFDIGRLVRSSSRYRHPPDTRRSSWGFRVAVDLPASATDRPNSP</sequence>
<evidence type="ECO:0000256" key="1">
    <source>
        <dbReference type="SAM" id="MobiDB-lite"/>
    </source>
</evidence>
<evidence type="ECO:0000259" key="3">
    <source>
        <dbReference type="PROSITE" id="PS50011"/>
    </source>
</evidence>
<dbReference type="InterPro" id="IPR016187">
    <property type="entry name" value="CTDL_fold"/>
</dbReference>
<dbReference type="PROSITE" id="PS50011">
    <property type="entry name" value="PROTEIN_KINASE_DOM"/>
    <property type="match status" value="1"/>
</dbReference>
<dbReference type="SUPFAM" id="SSF56436">
    <property type="entry name" value="C-type lectin-like"/>
    <property type="match status" value="1"/>
</dbReference>
<protein>
    <recommendedName>
        <fullName evidence="3">Protein kinase domain-containing protein</fullName>
    </recommendedName>
</protein>
<dbReference type="Pfam" id="PF03781">
    <property type="entry name" value="FGE-sulfatase"/>
    <property type="match status" value="1"/>
</dbReference>
<dbReference type="InterPro" id="IPR042095">
    <property type="entry name" value="SUMF_sf"/>
</dbReference>
<feature type="compositionally biased region" description="Basic and acidic residues" evidence="1">
    <location>
        <begin position="235"/>
        <end position="248"/>
    </location>
</feature>
<evidence type="ECO:0000313" key="4">
    <source>
        <dbReference type="EMBL" id="GGO82107.1"/>
    </source>
</evidence>
<feature type="region of interest" description="Disordered" evidence="1">
    <location>
        <begin position="226"/>
        <end position="248"/>
    </location>
</feature>
<organism evidence="4 5">
    <name type="scientific">Marinobacterium nitratireducens</name>
    <dbReference type="NCBI Taxonomy" id="518897"/>
    <lineage>
        <taxon>Bacteria</taxon>
        <taxon>Pseudomonadati</taxon>
        <taxon>Pseudomonadota</taxon>
        <taxon>Gammaproteobacteria</taxon>
        <taxon>Oceanospirillales</taxon>
        <taxon>Oceanospirillaceae</taxon>
        <taxon>Marinobacterium</taxon>
    </lineage>
</organism>
<dbReference type="GO" id="GO:0005524">
    <property type="term" value="F:ATP binding"/>
    <property type="evidence" value="ECO:0007669"/>
    <property type="project" value="InterPro"/>
</dbReference>
<dbReference type="Proteomes" id="UP000599578">
    <property type="component" value="Unassembled WGS sequence"/>
</dbReference>
<evidence type="ECO:0000313" key="5">
    <source>
        <dbReference type="Proteomes" id="UP000599578"/>
    </source>
</evidence>
<proteinExistence type="predicted"/>
<dbReference type="InterPro" id="IPR005532">
    <property type="entry name" value="SUMF_dom"/>
</dbReference>
<dbReference type="Gene3D" id="1.10.510.10">
    <property type="entry name" value="Transferase(Phosphotransferase) domain 1"/>
    <property type="match status" value="1"/>
</dbReference>
<keyword evidence="2" id="KW-0812">Transmembrane</keyword>
<dbReference type="InterPro" id="IPR051043">
    <property type="entry name" value="Sulfatase_Mod_Factor_Kinase"/>
</dbReference>
<dbReference type="InterPro" id="IPR011009">
    <property type="entry name" value="Kinase-like_dom_sf"/>
</dbReference>
<keyword evidence="2" id="KW-1133">Transmembrane helix</keyword>
<feature type="transmembrane region" description="Helical" evidence="2">
    <location>
        <begin position="343"/>
        <end position="362"/>
    </location>
</feature>
<gene>
    <name evidence="4" type="ORF">GCM10011348_22710</name>
</gene>
<comment type="caution">
    <text evidence="4">The sequence shown here is derived from an EMBL/GenBank/DDBJ whole genome shotgun (WGS) entry which is preliminary data.</text>
</comment>